<gene>
    <name evidence="2" type="ORF">V8G54_009438</name>
</gene>
<evidence type="ECO:0000256" key="1">
    <source>
        <dbReference type="SAM" id="MobiDB-lite"/>
    </source>
</evidence>
<dbReference type="EMBL" id="CP144698">
    <property type="protein sequence ID" value="WVZ16456.1"/>
    <property type="molecule type" value="Genomic_DNA"/>
</dbReference>
<evidence type="ECO:0000313" key="2">
    <source>
        <dbReference type="EMBL" id="WVZ16456.1"/>
    </source>
</evidence>
<feature type="region of interest" description="Disordered" evidence="1">
    <location>
        <begin position="54"/>
        <end position="123"/>
    </location>
</feature>
<dbReference type="Proteomes" id="UP001374535">
    <property type="component" value="Chromosome 3"/>
</dbReference>
<name>A0AAQ3S5G3_VIGMU</name>
<keyword evidence="3" id="KW-1185">Reference proteome</keyword>
<sequence length="239" mass="24967">MQGVGKRRKCPWERQTQSMIDVYFPTVGEETGATTTCCIAGRIADGTRTPCGVGGSAWPETDQHCIPRPDSVGSWRKPPNRIPPAETDGRDGSRNRPRRRRNTLGNEEKSARTGSGPGTAVGCVDVGKRVKGEHGRGWGVGGGGRAVEGAWVEEGVVVVVVEVVVVRLRVEVVVVVVGEVDGGGGGSGDGGVSWRVEKVVGDERVRGVVVEDLTVGLVGSSGCEFEGNSVYEAASAESG</sequence>
<dbReference type="AlphaFoldDB" id="A0AAQ3S5G3"/>
<organism evidence="2 3">
    <name type="scientific">Vigna mungo</name>
    <name type="common">Black gram</name>
    <name type="synonym">Phaseolus mungo</name>
    <dbReference type="NCBI Taxonomy" id="3915"/>
    <lineage>
        <taxon>Eukaryota</taxon>
        <taxon>Viridiplantae</taxon>
        <taxon>Streptophyta</taxon>
        <taxon>Embryophyta</taxon>
        <taxon>Tracheophyta</taxon>
        <taxon>Spermatophyta</taxon>
        <taxon>Magnoliopsida</taxon>
        <taxon>eudicotyledons</taxon>
        <taxon>Gunneridae</taxon>
        <taxon>Pentapetalae</taxon>
        <taxon>rosids</taxon>
        <taxon>fabids</taxon>
        <taxon>Fabales</taxon>
        <taxon>Fabaceae</taxon>
        <taxon>Papilionoideae</taxon>
        <taxon>50 kb inversion clade</taxon>
        <taxon>NPAAA clade</taxon>
        <taxon>indigoferoid/millettioid clade</taxon>
        <taxon>Phaseoleae</taxon>
        <taxon>Vigna</taxon>
    </lineage>
</organism>
<proteinExistence type="predicted"/>
<reference evidence="2 3" key="1">
    <citation type="journal article" date="2023" name="Life. Sci Alliance">
        <title>Evolutionary insights into 3D genome organization and epigenetic landscape of Vigna mungo.</title>
        <authorList>
            <person name="Junaid A."/>
            <person name="Singh B."/>
            <person name="Bhatia S."/>
        </authorList>
    </citation>
    <scope>NUCLEOTIDE SEQUENCE [LARGE SCALE GENOMIC DNA]</scope>
    <source>
        <strain evidence="2">Urdbean</strain>
    </source>
</reference>
<protein>
    <submittedName>
        <fullName evidence="2">Uncharacterized protein</fullName>
    </submittedName>
</protein>
<accession>A0AAQ3S5G3</accession>
<evidence type="ECO:0000313" key="3">
    <source>
        <dbReference type="Proteomes" id="UP001374535"/>
    </source>
</evidence>